<evidence type="ECO:0000313" key="2">
    <source>
        <dbReference type="Proteomes" id="UP000676336"/>
    </source>
</evidence>
<evidence type="ECO:0000313" key="1">
    <source>
        <dbReference type="EMBL" id="CAF3799891.1"/>
    </source>
</evidence>
<dbReference type="Proteomes" id="UP000676336">
    <property type="component" value="Unassembled WGS sequence"/>
</dbReference>
<protein>
    <submittedName>
        <fullName evidence="1">Uncharacterized protein</fullName>
    </submittedName>
</protein>
<name>A0A8S2JI93_9BILA</name>
<reference evidence="1" key="1">
    <citation type="submission" date="2021-02" db="EMBL/GenBank/DDBJ databases">
        <authorList>
            <person name="Nowell W R."/>
        </authorList>
    </citation>
    <scope>NUCLEOTIDE SEQUENCE</scope>
</reference>
<sequence length="287" mass="33774">MQDFMTEIRRQLKNYETILNDDVEEFDIKLNATRDNLSNYIQRQIQYLTNVEQQYQQEFNYLDEENKKTTKINRQQFDKLCLSINQHDDNSKIVTKLFEDFQKTFPLRPIMLKSIPEYEYKDIQINDFIEQQKIDENRFEENLTLPTTNYEVVSTTLNDEVLTENNEQDENFNTYRNSSSELLRMDRLQSFDLIDAIKPLSIISTVRKLESTATSARNDEIEGLLFVNDVKSHLIHCCSHQQYLIPIQVNAFGICALNNGNLALVAGKDIRGLNVQNYLQQNNVQFD</sequence>
<dbReference type="AlphaFoldDB" id="A0A8S2JI93"/>
<comment type="caution">
    <text evidence="1">The sequence shown here is derived from an EMBL/GenBank/DDBJ whole genome shotgun (WGS) entry which is preliminary data.</text>
</comment>
<gene>
    <name evidence="1" type="ORF">SMN809_LOCUS1113</name>
</gene>
<dbReference type="EMBL" id="CAJOBI010000159">
    <property type="protein sequence ID" value="CAF3799891.1"/>
    <property type="molecule type" value="Genomic_DNA"/>
</dbReference>
<accession>A0A8S2JI93</accession>
<proteinExistence type="predicted"/>
<organism evidence="1 2">
    <name type="scientific">Rotaria magnacalcarata</name>
    <dbReference type="NCBI Taxonomy" id="392030"/>
    <lineage>
        <taxon>Eukaryota</taxon>
        <taxon>Metazoa</taxon>
        <taxon>Spiralia</taxon>
        <taxon>Gnathifera</taxon>
        <taxon>Rotifera</taxon>
        <taxon>Eurotatoria</taxon>
        <taxon>Bdelloidea</taxon>
        <taxon>Philodinida</taxon>
        <taxon>Philodinidae</taxon>
        <taxon>Rotaria</taxon>
    </lineage>
</organism>